<dbReference type="GO" id="GO:0050660">
    <property type="term" value="F:flavin adenine dinucleotide binding"/>
    <property type="evidence" value="ECO:0007669"/>
    <property type="project" value="InterPro"/>
</dbReference>
<feature type="domain" description="Acyl-CoA dehydrogenase C-terminal" evidence="2">
    <location>
        <begin position="299"/>
        <end position="435"/>
    </location>
</feature>
<dbReference type="GO" id="GO:0006552">
    <property type="term" value="P:L-leucine catabolic process"/>
    <property type="evidence" value="ECO:0007669"/>
    <property type="project" value="TreeGrafter"/>
</dbReference>
<dbReference type="SUPFAM" id="SSF47203">
    <property type="entry name" value="Acyl-CoA dehydrogenase C-terminal domain-like"/>
    <property type="match status" value="1"/>
</dbReference>
<dbReference type="AlphaFoldDB" id="A0A1Z4N9X7"/>
<proteinExistence type="predicted"/>
<gene>
    <name evidence="3" type="ORF">NIES37_65500</name>
</gene>
<evidence type="ECO:0000256" key="1">
    <source>
        <dbReference type="ARBA" id="ARBA00023002"/>
    </source>
</evidence>
<dbReference type="InterPro" id="IPR046373">
    <property type="entry name" value="Acyl-CoA_Oxase/DH_mid-dom_sf"/>
</dbReference>
<protein>
    <submittedName>
        <fullName evidence="3">Putative acyl-CoA dehydrogenase</fullName>
    </submittedName>
</protein>
<keyword evidence="4" id="KW-1185">Reference proteome</keyword>
<dbReference type="InterPro" id="IPR037069">
    <property type="entry name" value="AcylCoA_DH/ox_N_sf"/>
</dbReference>
<accession>A0A1Z4N9X7</accession>
<dbReference type="PANTHER" id="PTHR43884:SF12">
    <property type="entry name" value="ISOVALERYL-COA DEHYDROGENASE, MITOCHONDRIAL-RELATED"/>
    <property type="match status" value="1"/>
</dbReference>
<dbReference type="GO" id="GO:0008470">
    <property type="term" value="F:3-methylbutanoyl-CoA dehydrogenase activity"/>
    <property type="evidence" value="ECO:0007669"/>
    <property type="project" value="TreeGrafter"/>
</dbReference>
<organism evidence="3 4">
    <name type="scientific">Tolypothrix tenuis PCC 7101</name>
    <dbReference type="NCBI Taxonomy" id="231146"/>
    <lineage>
        <taxon>Bacteria</taxon>
        <taxon>Bacillati</taxon>
        <taxon>Cyanobacteriota</taxon>
        <taxon>Cyanophyceae</taxon>
        <taxon>Nostocales</taxon>
        <taxon>Tolypothrichaceae</taxon>
        <taxon>Tolypothrix</taxon>
    </lineage>
</organism>
<keyword evidence="1" id="KW-0560">Oxidoreductase</keyword>
<sequence>MGKAICAVMGKSTTPSTVNQFWILDFRFWIYPSVANGRFSPRYLEREIMIKSPEKLADKTFEFTTPVKANSPELQQLFDFIALGASERDRDRILPFDIIDLLRRSRLGALRVPVAEGGGGSTLRELFEVIIRLGDADPNVAHIIRNHFVVIERILRSERSDRNRRWLKAVVDGAFFGFAGSELEVKRAGSGTVLNTKLTPEAGGYRLNGSKYYSTGSLYADFVAVRLLAPDGTPATAIVPTKREGVELVDDWDGFGQRLTGTGTTTFTNVRIEADEVVFDTDADNSLLTYNATIPQLFLTAVNTGIIRNVLRDATNLVHKRPRTFYHAVAEQAADDPLIQQTVGQISANAFAAEAIVLAAADGLDQIITARAKGEDESAASLAASLRTTKAKLVVDELTLRSTTLLFEVGGASTTKKSSNLDRHWRNARTLSSHNPAAFKARAIGNYEINGTPLPTGAFF</sequence>
<dbReference type="InterPro" id="IPR009100">
    <property type="entry name" value="AcylCoA_DH/oxidase_NM_dom_sf"/>
</dbReference>
<dbReference type="PANTHER" id="PTHR43884">
    <property type="entry name" value="ACYL-COA DEHYDROGENASE"/>
    <property type="match status" value="1"/>
</dbReference>
<dbReference type="Gene3D" id="1.10.540.10">
    <property type="entry name" value="Acyl-CoA dehydrogenase/oxidase, N-terminal domain"/>
    <property type="match status" value="1"/>
</dbReference>
<dbReference type="Proteomes" id="UP000218785">
    <property type="component" value="Chromosome"/>
</dbReference>
<dbReference type="Gene3D" id="1.20.140.10">
    <property type="entry name" value="Butyryl-CoA Dehydrogenase, subunit A, domain 3"/>
    <property type="match status" value="1"/>
</dbReference>
<dbReference type="EMBL" id="AP018248">
    <property type="protein sequence ID" value="BAZ02537.1"/>
    <property type="molecule type" value="Genomic_DNA"/>
</dbReference>
<name>A0A1Z4N9X7_9CYAN</name>
<dbReference type="KEGG" id="ttq:NIES37_65500"/>
<dbReference type="Pfam" id="PF08028">
    <property type="entry name" value="Acyl-CoA_dh_2"/>
    <property type="match status" value="1"/>
</dbReference>
<dbReference type="Gene3D" id="2.40.110.10">
    <property type="entry name" value="Butyryl-CoA Dehydrogenase, subunit A, domain 2"/>
    <property type="match status" value="1"/>
</dbReference>
<evidence type="ECO:0000313" key="3">
    <source>
        <dbReference type="EMBL" id="BAZ02537.1"/>
    </source>
</evidence>
<evidence type="ECO:0000259" key="2">
    <source>
        <dbReference type="Pfam" id="PF08028"/>
    </source>
</evidence>
<dbReference type="InterPro" id="IPR013107">
    <property type="entry name" value="Acyl-CoA_DH_C"/>
</dbReference>
<evidence type="ECO:0000313" key="4">
    <source>
        <dbReference type="Proteomes" id="UP000218785"/>
    </source>
</evidence>
<dbReference type="InterPro" id="IPR036250">
    <property type="entry name" value="AcylCo_DH-like_C"/>
</dbReference>
<reference evidence="3 4" key="1">
    <citation type="submission" date="2017-06" db="EMBL/GenBank/DDBJ databases">
        <title>Genome sequencing of cyanobaciteial culture collection at National Institute for Environmental Studies (NIES).</title>
        <authorList>
            <person name="Hirose Y."/>
            <person name="Shimura Y."/>
            <person name="Fujisawa T."/>
            <person name="Nakamura Y."/>
            <person name="Kawachi M."/>
        </authorList>
    </citation>
    <scope>NUCLEOTIDE SEQUENCE [LARGE SCALE GENOMIC DNA]</scope>
    <source>
        <strain evidence="3 4">NIES-37</strain>
    </source>
</reference>
<dbReference type="SUPFAM" id="SSF56645">
    <property type="entry name" value="Acyl-CoA dehydrogenase NM domain-like"/>
    <property type="match status" value="1"/>
</dbReference>